<evidence type="ECO:0000256" key="1">
    <source>
        <dbReference type="SAM" id="MobiDB-lite"/>
    </source>
</evidence>
<feature type="region of interest" description="Disordered" evidence="1">
    <location>
        <begin position="48"/>
        <end position="76"/>
    </location>
</feature>
<accession>A0A3B0SQK1</accession>
<name>A0A3B0SQK1_9ZZZZ</name>
<organism evidence="2">
    <name type="scientific">hydrothermal vent metagenome</name>
    <dbReference type="NCBI Taxonomy" id="652676"/>
    <lineage>
        <taxon>unclassified sequences</taxon>
        <taxon>metagenomes</taxon>
        <taxon>ecological metagenomes</taxon>
    </lineage>
</organism>
<protein>
    <submittedName>
        <fullName evidence="2">Uncharacterized protein</fullName>
    </submittedName>
</protein>
<gene>
    <name evidence="2" type="ORF">MNBD_ALPHA05-532</name>
</gene>
<evidence type="ECO:0000313" key="2">
    <source>
        <dbReference type="EMBL" id="VAW04562.1"/>
    </source>
</evidence>
<reference evidence="2" key="1">
    <citation type="submission" date="2018-06" db="EMBL/GenBank/DDBJ databases">
        <authorList>
            <person name="Zhirakovskaya E."/>
        </authorList>
    </citation>
    <scope>NUCLEOTIDE SEQUENCE</scope>
</reference>
<dbReference type="AlphaFoldDB" id="A0A3B0SQK1"/>
<dbReference type="EMBL" id="UOEH01000440">
    <property type="protein sequence ID" value="VAW04562.1"/>
    <property type="molecule type" value="Genomic_DNA"/>
</dbReference>
<sequence>METSASDTQILRRIPVLARHSFVQRSASAELRVAITFVLIVVPNIAKGADHHPDIPEHENQQPEKDQEVEKGHHGL</sequence>
<proteinExistence type="predicted"/>